<comment type="subcellular location">
    <subcellularLocation>
        <location evidence="8">Cytoplasm</location>
    </subcellularLocation>
</comment>
<keyword evidence="10" id="KW-1185">Reference proteome</keyword>
<feature type="binding site" evidence="8">
    <location>
        <begin position="115"/>
        <end position="118"/>
    </location>
    <ligand>
        <name>ATP</name>
        <dbReference type="ChEBI" id="CHEBI:30616"/>
    </ligand>
</feature>
<evidence type="ECO:0000256" key="1">
    <source>
        <dbReference type="ARBA" id="ARBA00022490"/>
    </source>
</evidence>
<name>A0A2R6TBD7_9ARCH</name>
<dbReference type="HAMAP" id="MF_00336">
    <property type="entry name" value="BioD"/>
    <property type="match status" value="1"/>
</dbReference>
<evidence type="ECO:0000256" key="3">
    <source>
        <dbReference type="ARBA" id="ARBA00022723"/>
    </source>
</evidence>
<comment type="catalytic activity">
    <reaction evidence="8">
        <text>(7R,8S)-7,8-diammoniononanoate + CO2 + ATP = (4R,5S)-dethiobiotin + ADP + phosphate + 3 H(+)</text>
        <dbReference type="Rhea" id="RHEA:15805"/>
        <dbReference type="ChEBI" id="CHEBI:15378"/>
        <dbReference type="ChEBI" id="CHEBI:16526"/>
        <dbReference type="ChEBI" id="CHEBI:30616"/>
        <dbReference type="ChEBI" id="CHEBI:43474"/>
        <dbReference type="ChEBI" id="CHEBI:149469"/>
        <dbReference type="ChEBI" id="CHEBI:149473"/>
        <dbReference type="ChEBI" id="CHEBI:456216"/>
        <dbReference type="EC" id="6.3.3.3"/>
    </reaction>
</comment>
<sequence>MMNSIFVTGTDTDVGKTCVSAAMANYFREKNIDVGVMKPFASGYKATADSVSEDVEILMKYSQTHDSIDLVNPYYFEIPTSPYDACKQLNLEIDISKVIDSYTQLASIHDMVIVEGIGGIMTPISKNYFVSDLISDLNLESIIVTGTKIGSVNHSMLTYEHARQKNLKFKGFIINQNVADGYDLSNMKHQIFGLTGHKVFGAIPYVEPFSIEPYIATFPNFVDVSKLGLENI</sequence>
<comment type="cofactor">
    <cofactor evidence="8">
        <name>Mg(2+)</name>
        <dbReference type="ChEBI" id="CHEBI:18420"/>
    </cofactor>
</comment>
<comment type="similarity">
    <text evidence="8">Belongs to the dethiobiotin synthetase family.</text>
</comment>
<dbReference type="RefSeq" id="WP_048105323.1">
    <property type="nucleotide sequence ID" value="NZ_CP007026.1"/>
</dbReference>
<keyword evidence="5 8" id="KW-0093">Biotin biosynthesis</keyword>
<dbReference type="CDD" id="cd03109">
    <property type="entry name" value="DTBS"/>
    <property type="match status" value="1"/>
</dbReference>
<dbReference type="PANTHER" id="PTHR43210:SF5">
    <property type="entry name" value="DETHIOBIOTIN SYNTHETASE"/>
    <property type="match status" value="1"/>
</dbReference>
<comment type="function">
    <text evidence="8">Catalyzes a mechanistically unusual reaction, the ATP-dependent insertion of CO2 between the N7 and N8 nitrogen atoms of 7,8-diaminopelargonic acid (DAPA, also called 7,8-diammoniononanoate) to form a ureido ring.</text>
</comment>
<reference evidence="9 10" key="2">
    <citation type="submission" date="2018-04" db="EMBL/GenBank/DDBJ databases">
        <title>Transcriptomics of ammonia oxidizing archaea.</title>
        <authorList>
            <person name="Carini P."/>
        </authorList>
    </citation>
    <scope>NUCLEOTIDE SEQUENCE [LARGE SCALE GENOMIC DNA]</scope>
    <source>
        <strain evidence="9 10">U25</strain>
    </source>
</reference>
<dbReference type="PIRSF" id="PIRSF006755">
    <property type="entry name" value="DTB_synth"/>
    <property type="match status" value="1"/>
</dbReference>
<dbReference type="OrthoDB" id="50320at2157"/>
<keyword evidence="4 8" id="KW-0547">Nucleotide-binding</keyword>
<dbReference type="PANTHER" id="PTHR43210">
    <property type="entry name" value="DETHIOBIOTIN SYNTHETASE"/>
    <property type="match status" value="1"/>
</dbReference>
<dbReference type="InterPro" id="IPR004472">
    <property type="entry name" value="DTB_synth_BioD"/>
</dbReference>
<evidence type="ECO:0000256" key="5">
    <source>
        <dbReference type="ARBA" id="ARBA00022756"/>
    </source>
</evidence>
<dbReference type="NCBIfam" id="TIGR00347">
    <property type="entry name" value="bioD"/>
    <property type="match status" value="1"/>
</dbReference>
<proteinExistence type="inferred from homology"/>
<comment type="pathway">
    <text evidence="8">Cofactor biosynthesis; biotin biosynthesis; biotin from 7,8-diaminononanoate: step 1/2.</text>
</comment>
<evidence type="ECO:0000256" key="6">
    <source>
        <dbReference type="ARBA" id="ARBA00022840"/>
    </source>
</evidence>
<protein>
    <recommendedName>
        <fullName evidence="8">ATP-dependent dethiobiotin synthetase BioD</fullName>
        <ecNumber evidence="8">6.3.3.3</ecNumber>
    </recommendedName>
    <alternativeName>
        <fullName evidence="8">DTB synthetase</fullName>
        <shortName evidence="8">DTBS</shortName>
    </alternativeName>
    <alternativeName>
        <fullName evidence="8">Dethiobiotin synthase</fullName>
    </alternativeName>
</protein>
<dbReference type="Proteomes" id="UP000241022">
    <property type="component" value="Unassembled WGS sequence"/>
</dbReference>
<evidence type="ECO:0000256" key="7">
    <source>
        <dbReference type="ARBA" id="ARBA00022842"/>
    </source>
</evidence>
<evidence type="ECO:0000313" key="10">
    <source>
        <dbReference type="Proteomes" id="UP000241022"/>
    </source>
</evidence>
<feature type="binding site" evidence="8">
    <location>
        <position position="115"/>
    </location>
    <ligand>
        <name>Mg(2+)</name>
        <dbReference type="ChEBI" id="CHEBI:18420"/>
    </ligand>
</feature>
<evidence type="ECO:0000256" key="8">
    <source>
        <dbReference type="HAMAP-Rule" id="MF_00336"/>
    </source>
</evidence>
<dbReference type="UniPathway" id="UPA00078">
    <property type="reaction ID" value="UER00161"/>
</dbReference>
<comment type="caution">
    <text evidence="9">The sequence shown here is derived from an EMBL/GenBank/DDBJ whole genome shotgun (WGS) entry which is preliminary data.</text>
</comment>
<dbReference type="FunFam" id="3.40.50.300:FF:000292">
    <property type="entry name" value="ATP-dependent dethiobiotin synthetase BioD"/>
    <property type="match status" value="1"/>
</dbReference>
<dbReference type="GeneID" id="24816618"/>
<dbReference type="EC" id="6.3.3.3" evidence="8"/>
<dbReference type="GO" id="GO:0005524">
    <property type="term" value="F:ATP binding"/>
    <property type="evidence" value="ECO:0007669"/>
    <property type="project" value="UniProtKB-UniRule"/>
</dbReference>
<dbReference type="AlphaFoldDB" id="A0A2R6TBD7"/>
<dbReference type="GO" id="GO:0000287">
    <property type="term" value="F:magnesium ion binding"/>
    <property type="evidence" value="ECO:0007669"/>
    <property type="project" value="UniProtKB-UniRule"/>
</dbReference>
<dbReference type="InterPro" id="IPR027417">
    <property type="entry name" value="P-loop_NTPase"/>
</dbReference>
<gene>
    <name evidence="8" type="primary">bioD</name>
    <name evidence="9" type="ORF">A7X95_01505</name>
</gene>
<dbReference type="SUPFAM" id="SSF52540">
    <property type="entry name" value="P-loop containing nucleoside triphosphate hydrolases"/>
    <property type="match status" value="1"/>
</dbReference>
<evidence type="ECO:0000256" key="2">
    <source>
        <dbReference type="ARBA" id="ARBA00022598"/>
    </source>
</evidence>
<feature type="active site" evidence="8">
    <location>
        <position position="38"/>
    </location>
</feature>
<dbReference type="Pfam" id="PF13500">
    <property type="entry name" value="AAA_26"/>
    <property type="match status" value="1"/>
</dbReference>
<keyword evidence="7 8" id="KW-0460">Magnesium</keyword>
<feature type="binding site" evidence="8">
    <location>
        <position position="54"/>
    </location>
    <ligand>
        <name>ATP</name>
        <dbReference type="ChEBI" id="CHEBI:30616"/>
    </ligand>
</feature>
<comment type="subunit">
    <text evidence="8">Homodimer.</text>
</comment>
<dbReference type="GO" id="GO:0004141">
    <property type="term" value="F:dethiobiotin synthase activity"/>
    <property type="evidence" value="ECO:0007669"/>
    <property type="project" value="UniProtKB-UniRule"/>
</dbReference>
<keyword evidence="3 8" id="KW-0479">Metal-binding</keyword>
<dbReference type="GO" id="GO:0042803">
    <property type="term" value="F:protein homodimerization activity"/>
    <property type="evidence" value="ECO:0007669"/>
    <property type="project" value="UniProtKB-ARBA"/>
</dbReference>
<keyword evidence="6 8" id="KW-0067">ATP-binding</keyword>
<feature type="binding site" evidence="8">
    <location>
        <begin position="175"/>
        <end position="176"/>
    </location>
    <ligand>
        <name>ATP</name>
        <dbReference type="ChEBI" id="CHEBI:30616"/>
    </ligand>
</feature>
<accession>A0A2R6TBD7</accession>
<dbReference type="EMBL" id="LXWN01000001">
    <property type="protein sequence ID" value="PTL87979.1"/>
    <property type="molecule type" value="Genomic_DNA"/>
</dbReference>
<reference evidence="10" key="1">
    <citation type="submission" date="2016-05" db="EMBL/GenBank/DDBJ databases">
        <authorList>
            <person name="Dupont C."/>
            <person name="Santoro A."/>
        </authorList>
    </citation>
    <scope>NUCLEOTIDE SEQUENCE [LARGE SCALE GENOMIC DNA]</scope>
    <source>
        <strain evidence="10">U25</strain>
    </source>
</reference>
<feature type="binding site" evidence="8">
    <location>
        <position position="17"/>
    </location>
    <ligand>
        <name>Mg(2+)</name>
        <dbReference type="ChEBI" id="CHEBI:18420"/>
    </ligand>
</feature>
<dbReference type="GO" id="GO:0005829">
    <property type="term" value="C:cytosol"/>
    <property type="evidence" value="ECO:0007669"/>
    <property type="project" value="TreeGrafter"/>
</dbReference>
<dbReference type="Gene3D" id="3.40.50.300">
    <property type="entry name" value="P-loop containing nucleotide triphosphate hydrolases"/>
    <property type="match status" value="1"/>
</dbReference>
<evidence type="ECO:0000256" key="4">
    <source>
        <dbReference type="ARBA" id="ARBA00022741"/>
    </source>
</evidence>
<keyword evidence="2 8" id="KW-0436">Ligase</keyword>
<dbReference type="GO" id="GO:0009102">
    <property type="term" value="P:biotin biosynthetic process"/>
    <property type="evidence" value="ECO:0007669"/>
    <property type="project" value="UniProtKB-UniRule"/>
</dbReference>
<feature type="binding site" evidence="8">
    <location>
        <position position="42"/>
    </location>
    <ligand>
        <name>substrate</name>
    </ligand>
</feature>
<evidence type="ECO:0000313" key="9">
    <source>
        <dbReference type="EMBL" id="PTL87979.1"/>
    </source>
</evidence>
<feature type="binding site" evidence="8">
    <location>
        <begin position="204"/>
        <end position="206"/>
    </location>
    <ligand>
        <name>ATP</name>
        <dbReference type="ChEBI" id="CHEBI:30616"/>
    </ligand>
</feature>
<organism evidence="9 10">
    <name type="scientific">Candidatus Nitrosopelagicus brevis</name>
    <dbReference type="NCBI Taxonomy" id="1410606"/>
    <lineage>
        <taxon>Archaea</taxon>
        <taxon>Nitrososphaerota</taxon>
    </lineage>
</organism>
<keyword evidence="1 8" id="KW-0963">Cytoplasm</keyword>
<comment type="caution">
    <text evidence="8">Lacks conserved residue(s) required for the propagation of feature annotation.</text>
</comment>
<feature type="binding site" evidence="8">
    <location>
        <position position="54"/>
    </location>
    <ligand>
        <name>Mg(2+)</name>
        <dbReference type="ChEBI" id="CHEBI:18420"/>
    </ligand>
</feature>